<keyword evidence="1" id="KW-0732">Signal</keyword>
<comment type="caution">
    <text evidence="2">The sequence shown here is derived from an EMBL/GenBank/DDBJ whole genome shotgun (WGS) entry which is preliminary data.</text>
</comment>
<feature type="signal peptide" evidence="1">
    <location>
        <begin position="1"/>
        <end position="20"/>
    </location>
</feature>
<evidence type="ECO:0000256" key="1">
    <source>
        <dbReference type="SAM" id="SignalP"/>
    </source>
</evidence>
<protein>
    <submittedName>
        <fullName evidence="2">Uncharacterized protein</fullName>
    </submittedName>
</protein>
<name>A0A7V2T0T8_LEUMU</name>
<organism evidence="2">
    <name type="scientific">Leucothrix mucor</name>
    <dbReference type="NCBI Taxonomy" id="45248"/>
    <lineage>
        <taxon>Bacteria</taxon>
        <taxon>Pseudomonadati</taxon>
        <taxon>Pseudomonadota</taxon>
        <taxon>Gammaproteobacteria</taxon>
        <taxon>Thiotrichales</taxon>
        <taxon>Thiotrichaceae</taxon>
        <taxon>Leucothrix</taxon>
    </lineage>
</organism>
<evidence type="ECO:0000313" key="2">
    <source>
        <dbReference type="EMBL" id="HFC92605.1"/>
    </source>
</evidence>
<dbReference type="AlphaFoldDB" id="A0A7V2T0T8"/>
<dbReference type="Proteomes" id="UP000885750">
    <property type="component" value="Unassembled WGS sequence"/>
</dbReference>
<gene>
    <name evidence="2" type="ORF">ENJ51_07315</name>
</gene>
<proteinExistence type="predicted"/>
<sequence>MKIVMAVSIMLVLLANTLSASVTPTKKKLTINDIKKSSISTVRAMYNKKRNTALRVGRRRGYASCELYDQAKKGTCTVQFPGSQEVITKCQLARVRGRNTTSCHSTNLLFFFPNTRK</sequence>
<accession>A0A7V2T0T8</accession>
<dbReference type="EMBL" id="DRMS01000272">
    <property type="protein sequence ID" value="HFC92605.1"/>
    <property type="molecule type" value="Genomic_DNA"/>
</dbReference>
<reference evidence="2" key="1">
    <citation type="journal article" date="2020" name="mSystems">
        <title>Genome- and Community-Level Interaction Insights into Carbon Utilization and Element Cycling Functions of Hydrothermarchaeota in Hydrothermal Sediment.</title>
        <authorList>
            <person name="Zhou Z."/>
            <person name="Liu Y."/>
            <person name="Xu W."/>
            <person name="Pan J."/>
            <person name="Luo Z.H."/>
            <person name="Li M."/>
        </authorList>
    </citation>
    <scope>NUCLEOTIDE SEQUENCE [LARGE SCALE GENOMIC DNA]</scope>
    <source>
        <strain evidence="2">HyVt-493</strain>
    </source>
</reference>
<feature type="chain" id="PRO_5031398230" evidence="1">
    <location>
        <begin position="21"/>
        <end position="117"/>
    </location>
</feature>